<protein>
    <recommendedName>
        <fullName evidence="2">DUF4157 domain-containing protein</fullName>
    </recommendedName>
</protein>
<evidence type="ECO:0000313" key="1">
    <source>
        <dbReference type="EMBL" id="VAW47722.1"/>
    </source>
</evidence>
<gene>
    <name evidence="1" type="ORF">MNBD_GAMMA04-2202</name>
</gene>
<reference evidence="1" key="1">
    <citation type="submission" date="2018-06" db="EMBL/GenBank/DDBJ databases">
        <authorList>
            <person name="Zhirakovskaya E."/>
        </authorList>
    </citation>
    <scope>NUCLEOTIDE SEQUENCE</scope>
</reference>
<dbReference type="AlphaFoldDB" id="A0A3B0W939"/>
<name>A0A3B0W939_9ZZZZ</name>
<accession>A0A3B0W939</accession>
<sequence>MLDKIEQWIDQTNIDYKNKRISCDCFIEDFNGFYPISFLKQASFVVVEDIPKPNFPGLREIGLGDFIDMKVDGITYKNTYYILPHVEQDLRLHFHELVHVAQWGSLGATNFIQRYISEIQSHGYTDAPLENMAYGLDAHYASKGEKLDVLSYVSEKI</sequence>
<proteinExistence type="predicted"/>
<dbReference type="EMBL" id="UOFB01000216">
    <property type="protein sequence ID" value="VAW47722.1"/>
    <property type="molecule type" value="Genomic_DNA"/>
</dbReference>
<evidence type="ECO:0008006" key="2">
    <source>
        <dbReference type="Google" id="ProtNLM"/>
    </source>
</evidence>
<organism evidence="1">
    <name type="scientific">hydrothermal vent metagenome</name>
    <dbReference type="NCBI Taxonomy" id="652676"/>
    <lineage>
        <taxon>unclassified sequences</taxon>
        <taxon>metagenomes</taxon>
        <taxon>ecological metagenomes</taxon>
    </lineage>
</organism>